<dbReference type="Pfam" id="PF16215">
    <property type="entry name" value="DUF4876"/>
    <property type="match status" value="1"/>
</dbReference>
<dbReference type="InterPro" id="IPR032627">
    <property type="entry name" value="DUF4876"/>
</dbReference>
<organism evidence="1 2">
    <name type="scientific">Candidatus Pseudobacter hemicellulosilyticus</name>
    <dbReference type="NCBI Taxonomy" id="3121375"/>
    <lineage>
        <taxon>Bacteria</taxon>
        <taxon>Pseudomonadati</taxon>
        <taxon>Bacteroidota</taxon>
        <taxon>Chitinophagia</taxon>
        <taxon>Chitinophagales</taxon>
        <taxon>Chitinophagaceae</taxon>
        <taxon>Pseudobacter</taxon>
    </lineage>
</organism>
<evidence type="ECO:0000313" key="1">
    <source>
        <dbReference type="EMBL" id="WEK35590.1"/>
    </source>
</evidence>
<gene>
    <name evidence="1" type="ORF">P0Y53_24155</name>
</gene>
<evidence type="ECO:0000313" key="2">
    <source>
        <dbReference type="Proteomes" id="UP001220610"/>
    </source>
</evidence>
<sequence>MKKLLYLMLLTVVGFYSCKKDDKGSGIFSVTVQLKYPENAEFGVTEGVKVKISSASMSYDAMTDASGKVTFGVPVGIYELSVTDTRSDGTRSYIYNGLQSNITVTGNWQSDNIQSLTLEESQAAQVVIKEMFVGGTPKDDGSGAWVYDKYIILYNNSASPADLTNLGISSIGPFNATGTNAFYGTDGELVYKNEGWVPAVNSVWYFQQQVTLAPGKQLVIALNNAVNTTLTVSKSINFDNPEYYAMYDLEDFDNANYYVSPAASIPTSHYVKAIKYGTANAWILSVTSPGLFIFKPEGKTPVDFANDVSVATGTGALASRKVPVEWVVDAVEAYELNANNRKRFTATLDAGYVYHTNRQGYSIYRNVDKAATEAIPENAGKLVYDYNLGTVDLGGATDPSGIDAEASAKKGARIVYQDTNNSSNDFHMRSKASLRTN</sequence>
<reference evidence="1" key="1">
    <citation type="submission" date="2023-03" db="EMBL/GenBank/DDBJ databases">
        <title>Andean soil-derived lignocellulolytic bacterial consortium as a source of novel taxa and putative plastic-active enzymes.</title>
        <authorList>
            <person name="Diaz-Garcia L."/>
            <person name="Chuvochina M."/>
            <person name="Feuerriegel G."/>
            <person name="Bunk B."/>
            <person name="Sproer C."/>
            <person name="Streit W.R."/>
            <person name="Rodriguez L.M."/>
            <person name="Overmann J."/>
            <person name="Jimenez D.J."/>
        </authorList>
    </citation>
    <scope>NUCLEOTIDE SEQUENCE</scope>
    <source>
        <strain evidence="1">MAG 7</strain>
    </source>
</reference>
<dbReference type="PROSITE" id="PS51257">
    <property type="entry name" value="PROKAR_LIPOPROTEIN"/>
    <property type="match status" value="1"/>
</dbReference>
<dbReference type="Proteomes" id="UP001220610">
    <property type="component" value="Chromosome"/>
</dbReference>
<proteinExistence type="predicted"/>
<accession>A0AAJ5WRT2</accession>
<name>A0AAJ5WRT2_9BACT</name>
<dbReference type="AlphaFoldDB" id="A0AAJ5WRT2"/>
<dbReference type="EMBL" id="CP119311">
    <property type="protein sequence ID" value="WEK35590.1"/>
    <property type="molecule type" value="Genomic_DNA"/>
</dbReference>
<protein>
    <submittedName>
        <fullName evidence="1">DUF4876 domain-containing protein</fullName>
    </submittedName>
</protein>